<dbReference type="EMBL" id="MU266700">
    <property type="protein sequence ID" value="KAH7919054.1"/>
    <property type="molecule type" value="Genomic_DNA"/>
</dbReference>
<proteinExistence type="predicted"/>
<evidence type="ECO:0000313" key="2">
    <source>
        <dbReference type="Proteomes" id="UP000790709"/>
    </source>
</evidence>
<sequence>MSLLALLCIPIALFLLCFYFWHVNRGITKVPSSALAFSPLRFTVAGIEEAAGRLASKPFDAVPHLPPATGRRYVVIGGSGFLGGWIVLHLLMRGEDPRNIRIIDIRRPIRKDMLSGKAAQVPFVAADVRDADSLRAAFAVDWPSNSERSDKGITVFHTAASIRFYERHESLVPRSFAVNVDGTRNSLTVSREYGVDLFVFTSSASIPVRRTRHWIWPWQRHAETLVQIVNDTISNVPRKHNDFFSNYAYTKSLAEELVRGSDSPGEGFRTGCLRPGNAIFGPGGDLVAGPYLARGTNPSWTAPIIQSFTYVENASYAHLLYEQRLLESRTRADSLYPDIGGQAFCITDQGNAISYGDLYLTLSTLTKGKTRFPLLPPAPFLLLARILELYYIAQTRLPRVLPPLTGDILELQPSVFNLATIHMKVDDSRARLPPQEGGLGYNPPWTTLEGLCQVVNDYLKDAKELQEHQSPANGQSVESLSAEDNKPSDIVHLSPPQAFSGLKHR</sequence>
<gene>
    <name evidence="1" type="ORF">BV22DRAFT_882010</name>
</gene>
<keyword evidence="2" id="KW-1185">Reference proteome</keyword>
<dbReference type="Proteomes" id="UP000790709">
    <property type="component" value="Unassembled WGS sequence"/>
</dbReference>
<reference evidence="1" key="1">
    <citation type="journal article" date="2021" name="New Phytol.">
        <title>Evolutionary innovations through gain and loss of genes in the ectomycorrhizal Boletales.</title>
        <authorList>
            <person name="Wu G."/>
            <person name="Miyauchi S."/>
            <person name="Morin E."/>
            <person name="Kuo A."/>
            <person name="Drula E."/>
            <person name="Varga T."/>
            <person name="Kohler A."/>
            <person name="Feng B."/>
            <person name="Cao Y."/>
            <person name="Lipzen A."/>
            <person name="Daum C."/>
            <person name="Hundley H."/>
            <person name="Pangilinan J."/>
            <person name="Johnson J."/>
            <person name="Barry K."/>
            <person name="LaButti K."/>
            <person name="Ng V."/>
            <person name="Ahrendt S."/>
            <person name="Min B."/>
            <person name="Choi I.G."/>
            <person name="Park H."/>
            <person name="Plett J.M."/>
            <person name="Magnuson J."/>
            <person name="Spatafora J.W."/>
            <person name="Nagy L.G."/>
            <person name="Henrissat B."/>
            <person name="Grigoriev I.V."/>
            <person name="Yang Z.L."/>
            <person name="Xu J."/>
            <person name="Martin F.M."/>
        </authorList>
    </citation>
    <scope>NUCLEOTIDE SEQUENCE</scope>
    <source>
        <strain evidence="1">KUC20120723A-06</strain>
    </source>
</reference>
<accession>A0ACB8B1E0</accession>
<organism evidence="1 2">
    <name type="scientific">Leucogyrophana mollusca</name>
    <dbReference type="NCBI Taxonomy" id="85980"/>
    <lineage>
        <taxon>Eukaryota</taxon>
        <taxon>Fungi</taxon>
        <taxon>Dikarya</taxon>
        <taxon>Basidiomycota</taxon>
        <taxon>Agaricomycotina</taxon>
        <taxon>Agaricomycetes</taxon>
        <taxon>Agaricomycetidae</taxon>
        <taxon>Boletales</taxon>
        <taxon>Boletales incertae sedis</taxon>
        <taxon>Leucogyrophana</taxon>
    </lineage>
</organism>
<evidence type="ECO:0000313" key="1">
    <source>
        <dbReference type="EMBL" id="KAH7919054.1"/>
    </source>
</evidence>
<comment type="caution">
    <text evidence="1">The sequence shown here is derived from an EMBL/GenBank/DDBJ whole genome shotgun (WGS) entry which is preliminary data.</text>
</comment>
<protein>
    <submittedName>
        <fullName evidence="1">NAD(P)-binding protein</fullName>
    </submittedName>
</protein>
<name>A0ACB8B1E0_9AGAM</name>